<reference evidence="9 10" key="1">
    <citation type="journal article" date="2018" name="Nat. Genet.">
        <title>The Rosa genome provides new insights in the design of modern roses.</title>
        <authorList>
            <person name="Bendahmane M."/>
        </authorList>
    </citation>
    <scope>NUCLEOTIDE SEQUENCE [LARGE SCALE GENOMIC DNA]</scope>
    <source>
        <strain evidence="10">cv. Old Blush</strain>
    </source>
</reference>
<dbReference type="PANTHER" id="PTHR47855:SF4">
    <property type="entry name" value="DVL FAMILY PROTEIN"/>
    <property type="match status" value="1"/>
</dbReference>
<keyword evidence="4" id="KW-0812">Transmembrane</keyword>
<keyword evidence="2" id="KW-0217">Developmental protein</keyword>
<comment type="similarity">
    <text evidence="7">Belongs to the DVL/RTFL small polypeptides family.</text>
</comment>
<accession>A0A2P6PW68</accession>
<name>A0A2P6PW68_ROSCH</name>
<evidence type="ECO:0000256" key="8">
    <source>
        <dbReference type="SAM" id="MobiDB-lite"/>
    </source>
</evidence>
<evidence type="ECO:0000313" key="9">
    <source>
        <dbReference type="EMBL" id="PRQ26154.1"/>
    </source>
</evidence>
<evidence type="ECO:0000256" key="6">
    <source>
        <dbReference type="ARBA" id="ARBA00023136"/>
    </source>
</evidence>
<dbReference type="InterPro" id="IPR012552">
    <property type="entry name" value="DVL"/>
</dbReference>
<evidence type="ECO:0000256" key="3">
    <source>
        <dbReference type="ARBA" id="ARBA00022475"/>
    </source>
</evidence>
<keyword evidence="3" id="KW-1003">Cell membrane</keyword>
<keyword evidence="6" id="KW-0472">Membrane</keyword>
<protein>
    <submittedName>
        <fullName evidence="9">Uncharacterized protein</fullName>
    </submittedName>
</protein>
<sequence length="49" mass="5708">MDTASNEIPTRRSTSRRSTGSLGRCLKEQRGRLYIMWRCTVMLVKMESN</sequence>
<evidence type="ECO:0000256" key="2">
    <source>
        <dbReference type="ARBA" id="ARBA00022473"/>
    </source>
</evidence>
<organism evidence="9 10">
    <name type="scientific">Rosa chinensis</name>
    <name type="common">China rose</name>
    <dbReference type="NCBI Taxonomy" id="74649"/>
    <lineage>
        <taxon>Eukaryota</taxon>
        <taxon>Viridiplantae</taxon>
        <taxon>Streptophyta</taxon>
        <taxon>Embryophyta</taxon>
        <taxon>Tracheophyta</taxon>
        <taxon>Spermatophyta</taxon>
        <taxon>Magnoliopsida</taxon>
        <taxon>eudicotyledons</taxon>
        <taxon>Gunneridae</taxon>
        <taxon>Pentapetalae</taxon>
        <taxon>rosids</taxon>
        <taxon>fabids</taxon>
        <taxon>Rosales</taxon>
        <taxon>Rosaceae</taxon>
        <taxon>Rosoideae</taxon>
        <taxon>Rosoideae incertae sedis</taxon>
        <taxon>Rosa</taxon>
    </lineage>
</organism>
<keyword evidence="10" id="KW-1185">Reference proteome</keyword>
<feature type="region of interest" description="Disordered" evidence="8">
    <location>
        <begin position="1"/>
        <end position="23"/>
    </location>
</feature>
<evidence type="ECO:0000256" key="4">
    <source>
        <dbReference type="ARBA" id="ARBA00022692"/>
    </source>
</evidence>
<dbReference type="Pfam" id="PF08137">
    <property type="entry name" value="DVL"/>
    <property type="match status" value="1"/>
</dbReference>
<comment type="subcellular location">
    <subcellularLocation>
        <location evidence="1">Cell membrane</location>
        <topology evidence="1">Single-pass membrane protein</topology>
    </subcellularLocation>
</comment>
<keyword evidence="5" id="KW-1133">Transmembrane helix</keyword>
<dbReference type="InterPro" id="IPR052153">
    <property type="entry name" value="DVL/RTFL_small_peptides"/>
</dbReference>
<dbReference type="PANTHER" id="PTHR47855">
    <property type="entry name" value="OS01G0525701 PROTEIN"/>
    <property type="match status" value="1"/>
</dbReference>
<proteinExistence type="inferred from homology"/>
<dbReference type="EMBL" id="PDCK01000044">
    <property type="protein sequence ID" value="PRQ26154.1"/>
    <property type="molecule type" value="Genomic_DNA"/>
</dbReference>
<dbReference type="GO" id="GO:0005886">
    <property type="term" value="C:plasma membrane"/>
    <property type="evidence" value="ECO:0007669"/>
    <property type="project" value="UniProtKB-SubCell"/>
</dbReference>
<evidence type="ECO:0000256" key="5">
    <source>
        <dbReference type="ARBA" id="ARBA00022989"/>
    </source>
</evidence>
<dbReference type="GO" id="GO:0048367">
    <property type="term" value="P:shoot system development"/>
    <property type="evidence" value="ECO:0007669"/>
    <property type="project" value="UniProtKB-ARBA"/>
</dbReference>
<evidence type="ECO:0000256" key="7">
    <source>
        <dbReference type="ARBA" id="ARBA00024340"/>
    </source>
</evidence>
<evidence type="ECO:0000256" key="1">
    <source>
        <dbReference type="ARBA" id="ARBA00004162"/>
    </source>
</evidence>
<dbReference type="AlphaFoldDB" id="A0A2P6PW68"/>
<comment type="caution">
    <text evidence="9">The sequence shown here is derived from an EMBL/GenBank/DDBJ whole genome shotgun (WGS) entry which is preliminary data.</text>
</comment>
<evidence type="ECO:0000313" key="10">
    <source>
        <dbReference type="Proteomes" id="UP000238479"/>
    </source>
</evidence>
<dbReference type="Gramene" id="PRQ26154">
    <property type="protein sequence ID" value="PRQ26154"/>
    <property type="gene ID" value="RchiOBHm_Chr6g0291491"/>
</dbReference>
<dbReference type="GO" id="GO:0008285">
    <property type="term" value="P:negative regulation of cell population proliferation"/>
    <property type="evidence" value="ECO:0007669"/>
    <property type="project" value="InterPro"/>
</dbReference>
<gene>
    <name evidence="9" type="ORF">RchiOBHm_Chr6g0291491</name>
</gene>
<dbReference type="Proteomes" id="UP000238479">
    <property type="component" value="Chromosome 6"/>
</dbReference>